<name>A0A0N4YPX8_NIPBR</name>
<comment type="similarity">
    <text evidence="1">Belongs to the peptidase C1 family.</text>
</comment>
<dbReference type="STRING" id="27835.A0A0N4YPX8"/>
<organism evidence="5">
    <name type="scientific">Nippostrongylus brasiliensis</name>
    <name type="common">Rat hookworm</name>
    <dbReference type="NCBI Taxonomy" id="27835"/>
    <lineage>
        <taxon>Eukaryota</taxon>
        <taxon>Metazoa</taxon>
        <taxon>Ecdysozoa</taxon>
        <taxon>Nematoda</taxon>
        <taxon>Chromadorea</taxon>
        <taxon>Rhabditida</taxon>
        <taxon>Rhabditina</taxon>
        <taxon>Rhabditomorpha</taxon>
        <taxon>Strongyloidea</taxon>
        <taxon>Heligmosomidae</taxon>
        <taxon>Nippostrongylus</taxon>
    </lineage>
</organism>
<dbReference type="PROSITE" id="PS00640">
    <property type="entry name" value="THIOL_PROTEASE_ASN"/>
    <property type="match status" value="1"/>
</dbReference>
<gene>
    <name evidence="3" type="ORF">NBR_LOCUS19300</name>
</gene>
<dbReference type="Gene3D" id="3.90.70.10">
    <property type="entry name" value="Cysteine proteinases"/>
    <property type="match status" value="1"/>
</dbReference>
<evidence type="ECO:0000256" key="1">
    <source>
        <dbReference type="ARBA" id="ARBA00008455"/>
    </source>
</evidence>
<dbReference type="GO" id="GO:0008234">
    <property type="term" value="F:cysteine-type peptidase activity"/>
    <property type="evidence" value="ECO:0007669"/>
    <property type="project" value="InterPro"/>
</dbReference>
<dbReference type="SUPFAM" id="SSF54001">
    <property type="entry name" value="Cysteine proteinases"/>
    <property type="match status" value="1"/>
</dbReference>
<sequence>MTVQERVFIKNYSMLSTNEDIIADWIAANGPATFGMNVTKAMYSYRSGVFSPSKEDCEKHSLGSHALTFIGYGTENGQPFWLVKNSWGSQWGQNGFFKLQRGQNVCGLANTVVGPIIV</sequence>
<protein>
    <submittedName>
        <fullName evidence="5">Cathepsin F (inferred by orthology to a S. mansoni protein)</fullName>
    </submittedName>
</protein>
<reference evidence="5" key="1">
    <citation type="submission" date="2017-02" db="UniProtKB">
        <authorList>
            <consortium name="WormBaseParasite"/>
        </authorList>
    </citation>
    <scope>IDENTIFICATION</scope>
</reference>
<dbReference type="OMA" id="WKVFCSP"/>
<accession>A0A0N4YPX8</accession>
<dbReference type="EMBL" id="UYSL01024061">
    <property type="protein sequence ID" value="VDL83029.1"/>
    <property type="molecule type" value="Genomic_DNA"/>
</dbReference>
<dbReference type="SMART" id="SM00645">
    <property type="entry name" value="Pept_C1"/>
    <property type="match status" value="1"/>
</dbReference>
<feature type="domain" description="Peptidase C1A papain C-terminal" evidence="2">
    <location>
        <begin position="1"/>
        <end position="116"/>
    </location>
</feature>
<dbReference type="AlphaFoldDB" id="A0A0N4YPX8"/>
<dbReference type="InterPro" id="IPR025661">
    <property type="entry name" value="Pept_asp_AS"/>
</dbReference>
<keyword evidence="4" id="KW-1185">Reference proteome</keyword>
<dbReference type="Pfam" id="PF00112">
    <property type="entry name" value="Peptidase_C1"/>
    <property type="match status" value="1"/>
</dbReference>
<evidence type="ECO:0000259" key="2">
    <source>
        <dbReference type="SMART" id="SM00645"/>
    </source>
</evidence>
<reference evidence="3 4" key="2">
    <citation type="submission" date="2018-11" db="EMBL/GenBank/DDBJ databases">
        <authorList>
            <consortium name="Pathogen Informatics"/>
        </authorList>
    </citation>
    <scope>NUCLEOTIDE SEQUENCE [LARGE SCALE GENOMIC DNA]</scope>
</reference>
<dbReference type="InterPro" id="IPR000668">
    <property type="entry name" value="Peptidase_C1A_C"/>
</dbReference>
<dbReference type="InterPro" id="IPR013128">
    <property type="entry name" value="Peptidase_C1A"/>
</dbReference>
<proteinExistence type="inferred from homology"/>
<dbReference type="Proteomes" id="UP000271162">
    <property type="component" value="Unassembled WGS sequence"/>
</dbReference>
<dbReference type="GO" id="GO:0006508">
    <property type="term" value="P:proteolysis"/>
    <property type="evidence" value="ECO:0007669"/>
    <property type="project" value="InterPro"/>
</dbReference>
<dbReference type="WBParaSite" id="NBR_0001929901-mRNA-1">
    <property type="protein sequence ID" value="NBR_0001929901-mRNA-1"/>
    <property type="gene ID" value="NBR_0001929901"/>
</dbReference>
<dbReference type="PANTHER" id="PTHR12411">
    <property type="entry name" value="CYSTEINE PROTEASE FAMILY C1-RELATED"/>
    <property type="match status" value="1"/>
</dbReference>
<evidence type="ECO:0000313" key="4">
    <source>
        <dbReference type="Proteomes" id="UP000271162"/>
    </source>
</evidence>
<dbReference type="InterPro" id="IPR038765">
    <property type="entry name" value="Papain-like_cys_pep_sf"/>
</dbReference>
<evidence type="ECO:0000313" key="3">
    <source>
        <dbReference type="EMBL" id="VDL83029.1"/>
    </source>
</evidence>
<evidence type="ECO:0000313" key="5">
    <source>
        <dbReference type="WBParaSite" id="NBR_0001929901-mRNA-1"/>
    </source>
</evidence>